<protein>
    <submittedName>
        <fullName evidence="1">Uncharacterized protein</fullName>
    </submittedName>
</protein>
<accession>J3LYY9</accession>
<reference evidence="1" key="2">
    <citation type="submission" date="2013-04" db="UniProtKB">
        <authorList>
            <consortium name="EnsemblPlants"/>
        </authorList>
    </citation>
    <scope>IDENTIFICATION</scope>
</reference>
<proteinExistence type="predicted"/>
<sequence>MVQVRCTYSPLLFFQLTWLHRWGQNSRTQLVTRIIPPINSPRPEDQVQTILI</sequence>
<reference evidence="1" key="1">
    <citation type="journal article" date="2013" name="Nat. Commun.">
        <title>Whole-genome sequencing of Oryza brachyantha reveals mechanisms underlying Oryza genome evolution.</title>
        <authorList>
            <person name="Chen J."/>
            <person name="Huang Q."/>
            <person name="Gao D."/>
            <person name="Wang J."/>
            <person name="Lang Y."/>
            <person name="Liu T."/>
            <person name="Li B."/>
            <person name="Bai Z."/>
            <person name="Luis Goicoechea J."/>
            <person name="Liang C."/>
            <person name="Chen C."/>
            <person name="Zhang W."/>
            <person name="Sun S."/>
            <person name="Liao Y."/>
            <person name="Zhang X."/>
            <person name="Yang L."/>
            <person name="Song C."/>
            <person name="Wang M."/>
            <person name="Shi J."/>
            <person name="Liu G."/>
            <person name="Liu J."/>
            <person name="Zhou H."/>
            <person name="Zhou W."/>
            <person name="Yu Q."/>
            <person name="An N."/>
            <person name="Chen Y."/>
            <person name="Cai Q."/>
            <person name="Wang B."/>
            <person name="Liu B."/>
            <person name="Min J."/>
            <person name="Huang Y."/>
            <person name="Wu H."/>
            <person name="Li Z."/>
            <person name="Zhang Y."/>
            <person name="Yin Y."/>
            <person name="Song W."/>
            <person name="Jiang J."/>
            <person name="Jackson S.A."/>
            <person name="Wing R.A."/>
            <person name="Wang J."/>
            <person name="Chen M."/>
        </authorList>
    </citation>
    <scope>NUCLEOTIDE SEQUENCE [LARGE SCALE GENOMIC DNA]</scope>
    <source>
        <strain evidence="1">cv. IRGC 101232</strain>
    </source>
</reference>
<evidence type="ECO:0000313" key="2">
    <source>
        <dbReference type="Proteomes" id="UP000006038"/>
    </source>
</evidence>
<dbReference type="Gramene" id="OB04G23640.1">
    <property type="protein sequence ID" value="OB04G23640.1"/>
    <property type="gene ID" value="OB04G23640"/>
</dbReference>
<dbReference type="AlphaFoldDB" id="J3LYY9"/>
<organism evidence="1">
    <name type="scientific">Oryza brachyantha</name>
    <name type="common">malo sina</name>
    <dbReference type="NCBI Taxonomy" id="4533"/>
    <lineage>
        <taxon>Eukaryota</taxon>
        <taxon>Viridiplantae</taxon>
        <taxon>Streptophyta</taxon>
        <taxon>Embryophyta</taxon>
        <taxon>Tracheophyta</taxon>
        <taxon>Spermatophyta</taxon>
        <taxon>Magnoliopsida</taxon>
        <taxon>Liliopsida</taxon>
        <taxon>Poales</taxon>
        <taxon>Poaceae</taxon>
        <taxon>BOP clade</taxon>
        <taxon>Oryzoideae</taxon>
        <taxon>Oryzeae</taxon>
        <taxon>Oryzinae</taxon>
        <taxon>Oryza</taxon>
    </lineage>
</organism>
<dbReference type="HOGENOM" id="CLU_3090459_0_0_1"/>
<keyword evidence="2" id="KW-1185">Reference proteome</keyword>
<dbReference type="Proteomes" id="UP000006038">
    <property type="component" value="Chromosome 4"/>
</dbReference>
<dbReference type="EnsemblPlants" id="OB04G23640.1">
    <property type="protein sequence ID" value="OB04G23640.1"/>
    <property type="gene ID" value="OB04G23640"/>
</dbReference>
<name>J3LYY9_ORYBR</name>
<evidence type="ECO:0000313" key="1">
    <source>
        <dbReference type="EnsemblPlants" id="OB04G23640.1"/>
    </source>
</evidence>